<evidence type="ECO:0000313" key="3">
    <source>
        <dbReference type="Proteomes" id="UP000789901"/>
    </source>
</evidence>
<evidence type="ECO:0000313" key="2">
    <source>
        <dbReference type="EMBL" id="CAG8766475.1"/>
    </source>
</evidence>
<feature type="region of interest" description="Disordered" evidence="1">
    <location>
        <begin position="538"/>
        <end position="577"/>
    </location>
</feature>
<feature type="region of interest" description="Disordered" evidence="1">
    <location>
        <begin position="494"/>
        <end position="521"/>
    </location>
</feature>
<feature type="compositionally biased region" description="Basic and acidic residues" evidence="1">
    <location>
        <begin position="53"/>
        <end position="66"/>
    </location>
</feature>
<reference evidence="2 3" key="1">
    <citation type="submission" date="2021-06" db="EMBL/GenBank/DDBJ databases">
        <authorList>
            <person name="Kallberg Y."/>
            <person name="Tangrot J."/>
            <person name="Rosling A."/>
        </authorList>
    </citation>
    <scope>NUCLEOTIDE SEQUENCE [LARGE SCALE GENOMIC DNA]</scope>
    <source>
        <strain evidence="2 3">120-4 pot B 10/14</strain>
    </source>
</reference>
<sequence>MAQRLLASIENILLLMHESSYNGIKNNRYSEIENDNDLRFENDIEDELEDESGIEREKDTEDRPGIEFEENIDIISESDDASKSTDNYQCEHLPPICIEIYCEKIFGIWKECQETLEQTNRLQDVFYMNPEQCELWRCYTDIILNDNIAVTNIYKLLLSIFAIQTIEAIGVQSGAFMIDADPGLKRVVSKIYSNIYLLHCIWHIGYNIKKQLAKLLGDHYTDFIKAFYHARNVLCKKTFKKYWKQLMIDFSKSTEYLLRQLDTRKTTWAKAFTGRVFTAEITFTQQSESINEEQFADRLATWHEKSLTYMIPSLHIDQMNETVMYYSKRVNFENLYNLTLEVVDNGLIEFEYDSRQICFDELLEGVDYSLIAKVWEFQSIEHKSNIGYNSEKAYFYISLIPKCWYKDEFMDTVVVNELFFRRKSLEKNSLIPSLPFFSDVADSWNIMLIEAPVQTVAKAIDRKQSIKGTLLGLARKCIEEAQCNKQIIEQELEDNQNIESNQNTESDQETESDQDTKNDQNIETIQLDIQNPFKYIEKGHPSKKHIKSAIEKPKKHTHTSSHTYRQCSICKNKKHDK</sequence>
<dbReference type="PANTHER" id="PTHR47718:SF7">
    <property type="entry name" value="PROTEIN FAR1-RELATED SEQUENCE"/>
    <property type="match status" value="1"/>
</dbReference>
<comment type="caution">
    <text evidence="2">The sequence shown here is derived from an EMBL/GenBank/DDBJ whole genome shotgun (WGS) entry which is preliminary data.</text>
</comment>
<evidence type="ECO:0000256" key="1">
    <source>
        <dbReference type="SAM" id="MobiDB-lite"/>
    </source>
</evidence>
<accession>A0ABN7VFV5</accession>
<dbReference type="PANTHER" id="PTHR47718">
    <property type="entry name" value="OS01G0519700 PROTEIN"/>
    <property type="match status" value="1"/>
</dbReference>
<protein>
    <submittedName>
        <fullName evidence="2">32007_t:CDS:1</fullName>
    </submittedName>
</protein>
<feature type="compositionally biased region" description="Basic residues" evidence="1">
    <location>
        <begin position="541"/>
        <end position="559"/>
    </location>
</feature>
<name>A0ABN7VFV5_GIGMA</name>
<organism evidence="2 3">
    <name type="scientific">Gigaspora margarita</name>
    <dbReference type="NCBI Taxonomy" id="4874"/>
    <lineage>
        <taxon>Eukaryota</taxon>
        <taxon>Fungi</taxon>
        <taxon>Fungi incertae sedis</taxon>
        <taxon>Mucoromycota</taxon>
        <taxon>Glomeromycotina</taxon>
        <taxon>Glomeromycetes</taxon>
        <taxon>Diversisporales</taxon>
        <taxon>Gigasporaceae</taxon>
        <taxon>Gigaspora</taxon>
    </lineage>
</organism>
<dbReference type="Proteomes" id="UP000789901">
    <property type="component" value="Unassembled WGS sequence"/>
</dbReference>
<dbReference type="EMBL" id="CAJVQB010014117">
    <property type="protein sequence ID" value="CAG8766475.1"/>
    <property type="molecule type" value="Genomic_DNA"/>
</dbReference>
<gene>
    <name evidence="2" type="ORF">GMARGA_LOCUS18061</name>
</gene>
<keyword evidence="3" id="KW-1185">Reference proteome</keyword>
<proteinExistence type="predicted"/>
<feature type="region of interest" description="Disordered" evidence="1">
    <location>
        <begin position="45"/>
        <end position="67"/>
    </location>
</feature>